<sequence length="355" mass="39459">MGSTWSTAIAGRARRRQLGWVGSAALIVVGIIVFVPATGDSPTNNISFAAALPLWLLALSWPVWRAPARALPDGLGRRRRHRRICWRTSIVLLFLASFALIACAYWGWRRDYGPLPQEALYANAADLCGNLTLWLSLLAPVPGLLDAPLWRLHPAGARREALLGAMEEALGRPTRYRKVPEDQRPGPGFDRDAGWLGRPRPVFARQPDPLRGDPLTIRPVSPVRTRGDKSEVRTEPRFPAWQQHGAISWDGRALFFTDARQRHLRVPIGEAAELVQVRESREYGPLDELMLLDPEGKYLVRMPATGFRRHEAAALAAAAGLPFACYELGSSDESGASLHLLLFPARRGARIFRIR</sequence>
<dbReference type="EMBL" id="JBHEZX010000004">
    <property type="protein sequence ID" value="MFC1409666.1"/>
    <property type="molecule type" value="Genomic_DNA"/>
</dbReference>
<gene>
    <name evidence="1" type="ORF">ACEZDG_10270</name>
</gene>
<name>A0ABV6V7G4_9ACTN</name>
<keyword evidence="2" id="KW-1185">Reference proteome</keyword>
<protein>
    <submittedName>
        <fullName evidence="1">Uncharacterized protein</fullName>
    </submittedName>
</protein>
<dbReference type="Proteomes" id="UP001592582">
    <property type="component" value="Unassembled WGS sequence"/>
</dbReference>
<accession>A0ABV6V7G4</accession>
<evidence type="ECO:0000313" key="2">
    <source>
        <dbReference type="Proteomes" id="UP001592582"/>
    </source>
</evidence>
<organism evidence="1 2">
    <name type="scientific">Streptacidiphilus alkalitolerans</name>
    <dbReference type="NCBI Taxonomy" id="3342712"/>
    <lineage>
        <taxon>Bacteria</taxon>
        <taxon>Bacillati</taxon>
        <taxon>Actinomycetota</taxon>
        <taxon>Actinomycetes</taxon>
        <taxon>Kitasatosporales</taxon>
        <taxon>Streptomycetaceae</taxon>
        <taxon>Streptacidiphilus</taxon>
    </lineage>
</organism>
<proteinExistence type="predicted"/>
<reference evidence="1 2" key="1">
    <citation type="submission" date="2024-09" db="EMBL/GenBank/DDBJ databases">
        <authorList>
            <person name="Lee S.D."/>
        </authorList>
    </citation>
    <scope>NUCLEOTIDE SEQUENCE [LARGE SCALE GENOMIC DNA]</scope>
    <source>
        <strain evidence="1 2">N1-1</strain>
    </source>
</reference>
<evidence type="ECO:0000313" key="1">
    <source>
        <dbReference type="EMBL" id="MFC1409666.1"/>
    </source>
</evidence>
<comment type="caution">
    <text evidence="1">The sequence shown here is derived from an EMBL/GenBank/DDBJ whole genome shotgun (WGS) entry which is preliminary data.</text>
</comment>